<accession>A0A0A7CKU0</accession>
<evidence type="ECO:0000256" key="1">
    <source>
        <dbReference type="SAM" id="MobiDB-lite"/>
    </source>
</evidence>
<dbReference type="GeneID" id="22835153"/>
<feature type="region of interest" description="Disordered" evidence="1">
    <location>
        <begin position="1"/>
        <end position="42"/>
    </location>
</feature>
<evidence type="ECO:0000313" key="3">
    <source>
        <dbReference type="Proteomes" id="UP000201538"/>
    </source>
</evidence>
<sequence>MARSFKPRYRRRFSTRRPSFRRKTYRGRRYARRPKRSRVTPRKVRNIASKKKQDTLLGSDSSDPDDFSNVVALTTGNNYFLWTPTFRDRDDNVNNHTRGAASCYYRGVRDRIMVAASFQLIHRRVCFWSHSQISSATPYDIPGDDGDIAYTRRPLQKINPSTDTATFRYLFKGTVGVDFTEDSRWDSPMANNRIQVVYDRQYPVNPNYNVAEGNAFGKISTKKLWHPMNSTVKYDDWEQGREIDAASWGNAHPASRGNFYILDMFSTGQDVPSESATQCGSYSTESTVYWHESS</sequence>
<protein>
    <submittedName>
        <fullName evidence="2">Capsid protein</fullName>
    </submittedName>
</protein>
<name>A0A0A7CKU0_9VIRU</name>
<organism evidence="2 3">
    <name type="scientific">sewage derived gemykrogvirus 1</name>
    <dbReference type="NCBI Taxonomy" id="1985418"/>
    <lineage>
        <taxon>Viruses</taxon>
        <taxon>Monodnaviria</taxon>
        <taxon>Shotokuvirae</taxon>
        <taxon>Cressdnaviricota</taxon>
        <taxon>Repensiviricetes</taxon>
        <taxon>Geplafuvirales</taxon>
        <taxon>Genomoviridae</taxon>
        <taxon>Gemykrogvirus</taxon>
        <taxon>Gemykrogvirus sewopo1</taxon>
    </lineage>
</organism>
<proteinExistence type="predicted"/>
<reference evidence="2 3" key="1">
    <citation type="journal article" date="2015" name="Infect. Genet. Evol.">
        <title>Characterisation of a diverse range of circular replication-associated protein encoding DNA viruses recovered from a sewage treatment oxidation pond.</title>
        <authorList>
            <person name="Kraberger S."/>
            <person name="Arguello-Astorga G.R."/>
            <person name="Greenfield L.G."/>
            <person name="Galilee C."/>
            <person name="Law D."/>
            <person name="Martin D.P."/>
            <person name="Varsani A."/>
        </authorList>
    </citation>
    <scope>NUCLEOTIDE SEQUENCE [LARGE SCALE GENOMIC DNA]</scope>
    <source>
        <strain evidence="2">BS3913</strain>
    </source>
</reference>
<dbReference type="KEGG" id="vg:22835153"/>
<keyword evidence="3" id="KW-1185">Reference proteome</keyword>
<dbReference type="Proteomes" id="UP000201538">
    <property type="component" value="Segment"/>
</dbReference>
<dbReference type="EMBL" id="KJ547634">
    <property type="protein sequence ID" value="AIF34825.1"/>
    <property type="molecule type" value="Genomic_DNA"/>
</dbReference>
<evidence type="ECO:0000313" key="2">
    <source>
        <dbReference type="EMBL" id="AIF34825.1"/>
    </source>
</evidence>
<dbReference type="RefSeq" id="YP_009115510.1">
    <property type="nucleotide sequence ID" value="NC_026144.1"/>
</dbReference>
<dbReference type="OrthoDB" id="25714at10239"/>